<evidence type="ECO:0008006" key="5">
    <source>
        <dbReference type="Google" id="ProtNLM"/>
    </source>
</evidence>
<dbReference type="RefSeq" id="WP_211041748.1">
    <property type="nucleotide sequence ID" value="NZ_JAELVF020000002.1"/>
</dbReference>
<feature type="region of interest" description="Disordered" evidence="1">
    <location>
        <begin position="26"/>
        <end position="49"/>
    </location>
</feature>
<evidence type="ECO:0000256" key="1">
    <source>
        <dbReference type="SAM" id="MobiDB-lite"/>
    </source>
</evidence>
<gene>
    <name evidence="3" type="ORF">JGS22_022095</name>
</gene>
<feature type="compositionally biased region" description="Polar residues" evidence="1">
    <location>
        <begin position="28"/>
        <end position="40"/>
    </location>
</feature>
<dbReference type="Proteomes" id="UP000694501">
    <property type="component" value="Unassembled WGS sequence"/>
</dbReference>
<keyword evidence="4" id="KW-1185">Reference proteome</keyword>
<sequence length="87" mass="8932">MQRWAIVGTAAGALLLLSGTAARAAPAQTKNTQNVSQNAASADREGRSTQGTNLCRLSICNVGGNENENEQGGLLGLQGLNFCLLSS</sequence>
<dbReference type="EMBL" id="JAELVF020000002">
    <property type="protein sequence ID" value="MBU7600249.1"/>
    <property type="molecule type" value="Genomic_DNA"/>
</dbReference>
<protein>
    <recommendedName>
        <fullName evidence="5">Secreted protein</fullName>
    </recommendedName>
</protein>
<evidence type="ECO:0000256" key="2">
    <source>
        <dbReference type="SAM" id="SignalP"/>
    </source>
</evidence>
<comment type="caution">
    <text evidence="3">The sequence shown here is derived from an EMBL/GenBank/DDBJ whole genome shotgun (WGS) entry which is preliminary data.</text>
</comment>
<proteinExistence type="predicted"/>
<organism evidence="3 4">
    <name type="scientific">Streptomyces tardus</name>
    <dbReference type="NCBI Taxonomy" id="2780544"/>
    <lineage>
        <taxon>Bacteria</taxon>
        <taxon>Bacillati</taxon>
        <taxon>Actinomycetota</taxon>
        <taxon>Actinomycetes</taxon>
        <taxon>Kitasatosporales</taxon>
        <taxon>Streptomycetaceae</taxon>
        <taxon>Streptomyces</taxon>
    </lineage>
</organism>
<feature type="signal peptide" evidence="2">
    <location>
        <begin position="1"/>
        <end position="24"/>
    </location>
</feature>
<keyword evidence="2" id="KW-0732">Signal</keyword>
<evidence type="ECO:0000313" key="4">
    <source>
        <dbReference type="Proteomes" id="UP000694501"/>
    </source>
</evidence>
<feature type="chain" id="PRO_5037958573" description="Secreted protein" evidence="2">
    <location>
        <begin position="25"/>
        <end position="87"/>
    </location>
</feature>
<name>A0A949JQ46_9ACTN</name>
<dbReference type="AlphaFoldDB" id="A0A949JQ46"/>
<evidence type="ECO:0000313" key="3">
    <source>
        <dbReference type="EMBL" id="MBU7600249.1"/>
    </source>
</evidence>
<accession>A0A949JQ46</accession>
<reference evidence="3" key="1">
    <citation type="submission" date="2021-06" db="EMBL/GenBank/DDBJ databases">
        <title>Sequencing of actinobacteria type strains.</title>
        <authorList>
            <person name="Nguyen G.-S."/>
            <person name="Wentzel A."/>
        </authorList>
    </citation>
    <scope>NUCLEOTIDE SEQUENCE</scope>
    <source>
        <strain evidence="3">P38-E01</strain>
    </source>
</reference>